<dbReference type="RefSeq" id="XP_007915118.1">
    <property type="nucleotide sequence ID" value="XM_007916927.1"/>
</dbReference>
<accession>R8BLA7</accession>
<evidence type="ECO:0000313" key="2">
    <source>
        <dbReference type="Proteomes" id="UP000014074"/>
    </source>
</evidence>
<sequence length="357" mass="39827">MASSAPPRAAPPAAPAPAPAPGLPIAPVAYLRRSVVWGRIQKVDPKACKSQGLKDALVEKAASAACRQLLRDKKSPAEVDEEFFRFFVDRFLWAFGVKPAEAFPWLGMEVPSSGLVCAKYREYYKWNAPLEIPSLATRQKLWAELCPNKPLLSGLREFEVRVEASILDLGDDKVVRSIQDMLPEGVAVAIEPLAKDKPGNGNKLIVGLRHDAELVGRIGRRNKLNLLRLWNQLIGWKSFVSRDIPSMNLERYLDREIEMELSLLKEPAFDEEGDERMQELTTKVSALELKSQYEARVVDSIGPIVKPDEEEKPMQHKLQEVLQWVNDNLGRHAAAYAGSVSPWSRIGRTDGNEKTGG</sequence>
<dbReference type="Proteomes" id="UP000014074">
    <property type="component" value="Unassembled WGS sequence"/>
</dbReference>
<keyword evidence="2" id="KW-1185">Reference proteome</keyword>
<protein>
    <submittedName>
        <fullName evidence="1">Uncharacterized protein</fullName>
    </submittedName>
</protein>
<dbReference type="HOGENOM" id="CLU_776556_0_0_1"/>
<dbReference type="AlphaFoldDB" id="R8BLA7"/>
<dbReference type="GeneID" id="19324818"/>
<name>R8BLA7_PHAM7</name>
<reference evidence="2" key="1">
    <citation type="journal article" date="2013" name="Genome Announc.">
        <title>Draft genome sequence of the ascomycete Phaeoacremonium aleophilum strain UCR-PA7, a causal agent of the esca disease complex in grapevines.</title>
        <authorList>
            <person name="Blanco-Ulate B."/>
            <person name="Rolshausen P."/>
            <person name="Cantu D."/>
        </authorList>
    </citation>
    <scope>NUCLEOTIDE SEQUENCE [LARGE SCALE GENOMIC DNA]</scope>
    <source>
        <strain evidence="2">UCR-PA7</strain>
    </source>
</reference>
<organism evidence="1 2">
    <name type="scientific">Phaeoacremonium minimum (strain UCR-PA7)</name>
    <name type="common">Esca disease fungus</name>
    <name type="synonym">Togninia minima</name>
    <dbReference type="NCBI Taxonomy" id="1286976"/>
    <lineage>
        <taxon>Eukaryota</taxon>
        <taxon>Fungi</taxon>
        <taxon>Dikarya</taxon>
        <taxon>Ascomycota</taxon>
        <taxon>Pezizomycotina</taxon>
        <taxon>Sordariomycetes</taxon>
        <taxon>Sordariomycetidae</taxon>
        <taxon>Togniniales</taxon>
        <taxon>Togniniaceae</taxon>
        <taxon>Phaeoacremonium</taxon>
    </lineage>
</organism>
<gene>
    <name evidence="1" type="ORF">UCRPA7_4373</name>
</gene>
<evidence type="ECO:0000313" key="1">
    <source>
        <dbReference type="EMBL" id="EOO00139.1"/>
    </source>
</evidence>
<dbReference type="EMBL" id="KB933106">
    <property type="protein sequence ID" value="EOO00139.1"/>
    <property type="molecule type" value="Genomic_DNA"/>
</dbReference>
<proteinExistence type="predicted"/>
<dbReference type="KEGG" id="tmn:UCRPA7_4373"/>